<evidence type="ECO:0000313" key="14">
    <source>
        <dbReference type="Proteomes" id="UP000095085"/>
    </source>
</evidence>
<keyword evidence="5 12" id="KW-0460">Magnesium</keyword>
<keyword evidence="3 12" id="KW-0813">Transport</keyword>
<sequence>MVYSSRLYCQIPRAARGITFSAQAYRPSWSWCRSGVRSLRTSTKLQDEGELFKDVLLSKTLTANKLIQDNEYIRCTIFDKKGDITMQNKDLKRQEFMKKYGLAARDFRKISRHHHNLNSGPASSSSTINVDIVPSIVTRNDLILLNLLNIRALIKHDTVVIFDTYSSSSASRFNESHSHGIFLKQLQQRLRSSYESLPFEFKVLEAILVNVIGNLNTELKVHKTVLHNILVGLEKSIERTKLRYLLIQSKKVTQFHQKASLIRDLLADLIEQDDELNALYLTDINNNLPRSLTNHEEVELLLESYLKTSDEIVQTLESLKSQIKTSEEIINIVLDTNRNELMVLGLKFSIGLLSMGITMYIAALYGMNLENFIEESDGGMELVVVVGMISMVVLFIFSYKQLQRLQKITMSGVGREDLRKQIRMKR</sequence>
<feature type="transmembrane region" description="Helical" evidence="12">
    <location>
        <begin position="379"/>
        <end position="399"/>
    </location>
</feature>
<evidence type="ECO:0000256" key="10">
    <source>
        <dbReference type="ARBA" id="ARBA00037564"/>
    </source>
</evidence>
<dbReference type="GO" id="GO:0015095">
    <property type="term" value="F:magnesium ion transmembrane transporter activity"/>
    <property type="evidence" value="ECO:0007669"/>
    <property type="project" value="EnsemblFungi"/>
</dbReference>
<accession>A0A1E4RIZ5</accession>
<dbReference type="InterPro" id="IPR039204">
    <property type="entry name" value="MRS2-like"/>
</dbReference>
<evidence type="ECO:0000256" key="9">
    <source>
        <dbReference type="ARBA" id="ARBA00023136"/>
    </source>
</evidence>
<gene>
    <name evidence="13" type="ORF">HYPBUDRAFT_153085</name>
</gene>
<dbReference type="GO" id="GO:0005743">
    <property type="term" value="C:mitochondrial inner membrane"/>
    <property type="evidence" value="ECO:0007669"/>
    <property type="project" value="UniProtKB-SubCell"/>
</dbReference>
<proteinExistence type="inferred from homology"/>
<dbReference type="Proteomes" id="UP000095085">
    <property type="component" value="Unassembled WGS sequence"/>
</dbReference>
<evidence type="ECO:0000256" key="7">
    <source>
        <dbReference type="ARBA" id="ARBA00022989"/>
    </source>
</evidence>
<reference evidence="14" key="1">
    <citation type="submission" date="2016-05" db="EMBL/GenBank/DDBJ databases">
        <title>Comparative genomics of biotechnologically important yeasts.</title>
        <authorList>
            <consortium name="DOE Joint Genome Institute"/>
            <person name="Riley R."/>
            <person name="Haridas S."/>
            <person name="Wolfe K.H."/>
            <person name="Lopes M.R."/>
            <person name="Hittinger C.T."/>
            <person name="Goker M."/>
            <person name="Salamov A."/>
            <person name="Wisecaver J."/>
            <person name="Long T.M."/>
            <person name="Aerts A.L."/>
            <person name="Barry K."/>
            <person name="Choi C."/>
            <person name="Clum A."/>
            <person name="Coughlan A.Y."/>
            <person name="Deshpande S."/>
            <person name="Douglass A.P."/>
            <person name="Hanson S.J."/>
            <person name="Klenk H.-P."/>
            <person name="Labutti K."/>
            <person name="Lapidus A."/>
            <person name="Lindquist E."/>
            <person name="Lipzen A."/>
            <person name="Meier-Kolthoff J.P."/>
            <person name="Ohm R.A."/>
            <person name="Otillar R.P."/>
            <person name="Pangilinan J."/>
            <person name="Peng Y."/>
            <person name="Rokas A."/>
            <person name="Rosa C.A."/>
            <person name="Scheuner C."/>
            <person name="Sibirny A.A."/>
            <person name="Slot J.C."/>
            <person name="Stielow J.B."/>
            <person name="Sun H."/>
            <person name="Kurtzman C.P."/>
            <person name="Blackwell M."/>
            <person name="Grigoriev I.V."/>
            <person name="Jeffries T.W."/>
        </authorList>
    </citation>
    <scope>NUCLEOTIDE SEQUENCE [LARGE SCALE GENOMIC DNA]</scope>
    <source>
        <strain evidence="14">NRRL Y-1933</strain>
    </source>
</reference>
<evidence type="ECO:0000256" key="11">
    <source>
        <dbReference type="ARBA" id="ARBA00038721"/>
    </source>
</evidence>
<evidence type="ECO:0000313" key="13">
    <source>
        <dbReference type="EMBL" id="ODV67200.1"/>
    </source>
</evidence>
<name>A0A1E4RIZ5_9ASCO</name>
<evidence type="ECO:0000256" key="12">
    <source>
        <dbReference type="RuleBase" id="RU366042"/>
    </source>
</evidence>
<dbReference type="AlphaFoldDB" id="A0A1E4RIZ5"/>
<keyword evidence="12" id="KW-0999">Mitochondrion inner membrane</keyword>
<keyword evidence="6" id="KW-0809">Transit peptide</keyword>
<feature type="transmembrane region" description="Helical" evidence="12">
    <location>
        <begin position="348"/>
        <end position="367"/>
    </location>
</feature>
<dbReference type="PANTHER" id="PTHR13890:SF0">
    <property type="entry name" value="MAGNESIUM TRANSPORTER MRS2 HOMOLOG, MITOCHONDRIAL"/>
    <property type="match status" value="1"/>
</dbReference>
<dbReference type="GO" id="GO:0045016">
    <property type="term" value="P:mitochondrial magnesium ion transmembrane transport"/>
    <property type="evidence" value="ECO:0007669"/>
    <property type="project" value="EnsemblFungi"/>
</dbReference>
<comment type="subunit">
    <text evidence="11">Forms homooligomers. Interacts with MRS2.</text>
</comment>
<keyword evidence="14" id="KW-1185">Reference proteome</keyword>
<dbReference type="OrthoDB" id="10251508at2759"/>
<evidence type="ECO:0000256" key="6">
    <source>
        <dbReference type="ARBA" id="ARBA00022946"/>
    </source>
</evidence>
<evidence type="ECO:0000256" key="4">
    <source>
        <dbReference type="ARBA" id="ARBA00022692"/>
    </source>
</evidence>
<dbReference type="GeneID" id="30995911"/>
<evidence type="ECO:0000256" key="8">
    <source>
        <dbReference type="ARBA" id="ARBA00023065"/>
    </source>
</evidence>
<evidence type="ECO:0000256" key="5">
    <source>
        <dbReference type="ARBA" id="ARBA00022842"/>
    </source>
</evidence>
<dbReference type="Gene3D" id="1.20.58.340">
    <property type="entry name" value="Magnesium transport protein CorA, transmembrane region"/>
    <property type="match status" value="1"/>
</dbReference>
<keyword evidence="7 12" id="KW-1133">Transmembrane helix</keyword>
<dbReference type="EMBL" id="KV454541">
    <property type="protein sequence ID" value="ODV67200.1"/>
    <property type="molecule type" value="Genomic_DNA"/>
</dbReference>
<dbReference type="Gene3D" id="2.40.128.330">
    <property type="match status" value="1"/>
</dbReference>
<dbReference type="CDD" id="cd12823">
    <property type="entry name" value="Mrs2_Mfm1p-like"/>
    <property type="match status" value="1"/>
</dbReference>
<organism evidence="13 14">
    <name type="scientific">Hyphopichia burtonii NRRL Y-1933</name>
    <dbReference type="NCBI Taxonomy" id="984485"/>
    <lineage>
        <taxon>Eukaryota</taxon>
        <taxon>Fungi</taxon>
        <taxon>Dikarya</taxon>
        <taxon>Ascomycota</taxon>
        <taxon>Saccharomycotina</taxon>
        <taxon>Pichiomycetes</taxon>
        <taxon>Debaryomycetaceae</taxon>
        <taxon>Hyphopichia</taxon>
    </lineage>
</organism>
<keyword evidence="8 12" id="KW-0406">Ion transport</keyword>
<evidence type="ECO:0000256" key="2">
    <source>
        <dbReference type="ARBA" id="ARBA00009765"/>
    </source>
</evidence>
<comment type="function">
    <text evidence="10">Mitochondrial inner membrane magnesium transporter required for mitochondrial magnesium homeostasis. Modulates the conductance of the MRS2 channel. Involved in the splicing of mRNA group II introns in mitochondria by affecting mitochondrial magnesium concentrations, which are critical for group II intron splicing.</text>
</comment>
<keyword evidence="12" id="KW-0496">Mitochondrion</keyword>
<keyword evidence="9 12" id="KW-0472">Membrane</keyword>
<dbReference type="PANTHER" id="PTHR13890">
    <property type="entry name" value="RNA SPLICING PROTEIN MRS2, MITOCHONDRIAL"/>
    <property type="match status" value="1"/>
</dbReference>
<keyword evidence="4 12" id="KW-0812">Transmembrane</keyword>
<comment type="subcellular location">
    <subcellularLocation>
        <location evidence="1 12">Mitochondrion inner membrane</location>
        <topology evidence="1 12">Multi-pass membrane protein</topology>
    </subcellularLocation>
</comment>
<dbReference type="RefSeq" id="XP_020076267.1">
    <property type="nucleotide sequence ID" value="XM_020221362.1"/>
</dbReference>
<evidence type="ECO:0000256" key="1">
    <source>
        <dbReference type="ARBA" id="ARBA00004448"/>
    </source>
</evidence>
<comment type="similarity">
    <text evidence="2 12">Belongs to the CorA metal ion transporter (MIT) (TC 1.A.35) family.</text>
</comment>
<dbReference type="Pfam" id="PF22099">
    <property type="entry name" value="MRS2-like"/>
    <property type="match status" value="1"/>
</dbReference>
<protein>
    <recommendedName>
        <fullName evidence="12">Magnesium transporter</fullName>
    </recommendedName>
</protein>
<evidence type="ECO:0000256" key="3">
    <source>
        <dbReference type="ARBA" id="ARBA00022448"/>
    </source>
</evidence>